<dbReference type="EMBL" id="LS974619">
    <property type="protein sequence ID" value="CAG7885503.1"/>
    <property type="molecule type" value="Genomic_DNA"/>
</dbReference>
<sequence>MRVESPMIAHLHQMFSERLDAMQSIEVLLPQHISV</sequence>
<proteinExistence type="predicted"/>
<dbReference type="Proteomes" id="UP000694005">
    <property type="component" value="Chromosome A03"/>
</dbReference>
<protein>
    <submittedName>
        <fullName evidence="1">Uncharacterized protein</fullName>
    </submittedName>
</protein>
<dbReference type="EMBL" id="LR031572">
    <property type="protein sequence ID" value="VDC84469.1"/>
    <property type="molecule type" value="Genomic_DNA"/>
</dbReference>
<dbReference type="AlphaFoldDB" id="A0A3P6A4A2"/>
<gene>
    <name evidence="2" type="ORF">BRAA03T15687Z</name>
    <name evidence="1" type="ORF">BRAPAZ1V2_A03P68460.2</name>
</gene>
<accession>A0A3P6A4A2</accession>
<evidence type="ECO:0000313" key="1">
    <source>
        <dbReference type="EMBL" id="CAG7885503.1"/>
    </source>
</evidence>
<dbReference type="Gramene" id="A03p68460.2_BraZ1">
    <property type="protein sequence ID" value="A03p68460.2_BraZ1.CDS"/>
    <property type="gene ID" value="A03g68460.2_BraZ1"/>
</dbReference>
<reference evidence="2" key="1">
    <citation type="submission" date="2018-11" db="EMBL/GenBank/DDBJ databases">
        <authorList>
            <consortium name="Genoscope - CEA"/>
            <person name="William W."/>
        </authorList>
    </citation>
    <scope>NUCLEOTIDE SEQUENCE</scope>
</reference>
<evidence type="ECO:0000313" key="2">
    <source>
        <dbReference type="EMBL" id="VDC84469.1"/>
    </source>
</evidence>
<name>A0A3P6A4A2_BRACM</name>
<organism evidence="2">
    <name type="scientific">Brassica campestris</name>
    <name type="common">Field mustard</name>
    <dbReference type="NCBI Taxonomy" id="3711"/>
    <lineage>
        <taxon>Eukaryota</taxon>
        <taxon>Viridiplantae</taxon>
        <taxon>Streptophyta</taxon>
        <taxon>Embryophyta</taxon>
        <taxon>Tracheophyta</taxon>
        <taxon>Spermatophyta</taxon>
        <taxon>Magnoliopsida</taxon>
        <taxon>eudicotyledons</taxon>
        <taxon>Gunneridae</taxon>
        <taxon>Pentapetalae</taxon>
        <taxon>rosids</taxon>
        <taxon>malvids</taxon>
        <taxon>Brassicales</taxon>
        <taxon>Brassicaceae</taxon>
        <taxon>Brassiceae</taxon>
        <taxon>Brassica</taxon>
    </lineage>
</organism>